<sequence>MTEARLVEVLVPGATSDDLRTWANNIAEANPITSDPTDFTPTVNLDVTDYPFMGVELRLQSEKQHLLTLVLFAQIPNEKERETMEADGVTRGGL</sequence>
<dbReference type="GeneID" id="54992334"/>
<gene>
    <name evidence="1" type="primary">68</name>
    <name evidence="1" type="ORF">PBI_SQUASH_68</name>
</gene>
<evidence type="ECO:0000313" key="2">
    <source>
        <dbReference type="Proteomes" id="UP000246514"/>
    </source>
</evidence>
<accession>A0A2U8ULW0</accession>
<proteinExistence type="predicted"/>
<dbReference type="KEGG" id="vg:54992334"/>
<dbReference type="Proteomes" id="UP000246514">
    <property type="component" value="Segment"/>
</dbReference>
<evidence type="ECO:0000313" key="1">
    <source>
        <dbReference type="EMBL" id="AWN04687.1"/>
    </source>
</evidence>
<dbReference type="EMBL" id="MH153813">
    <property type="protein sequence ID" value="AWN04687.1"/>
    <property type="molecule type" value="Genomic_DNA"/>
</dbReference>
<dbReference type="RefSeq" id="YP_009801807.1">
    <property type="nucleotide sequence ID" value="NC_047975.1"/>
</dbReference>
<protein>
    <submittedName>
        <fullName evidence="1">Uncharacterized protein</fullName>
    </submittedName>
</protein>
<keyword evidence="2" id="KW-1185">Reference proteome</keyword>
<organism evidence="1 2">
    <name type="scientific">Microbacterium phage Squash</name>
    <dbReference type="NCBI Taxonomy" id="2182357"/>
    <lineage>
        <taxon>Viruses</taxon>
        <taxon>Duplodnaviria</taxon>
        <taxon>Heunggongvirae</taxon>
        <taxon>Uroviricota</taxon>
        <taxon>Caudoviricetes</taxon>
        <taxon>Squashvirus</taxon>
        <taxon>Squashvirus squash</taxon>
    </lineage>
</organism>
<name>A0A2U8ULW0_9CAUD</name>
<reference evidence="1 2" key="1">
    <citation type="submission" date="2018-04" db="EMBL/GenBank/DDBJ databases">
        <authorList>
            <person name="Fournier C.T."/>
            <person name="Kim C.J."/>
            <person name="Romero I.G."/>
            <person name="Sanchez M."/>
            <person name="Do N."/>
            <person name="Wu S."/>
            <person name="Mosier S.A."/>
            <person name="Wang J."/>
            <person name="Lund A."/>
            <person name="Moberg-Parker J."/>
            <person name="Stanton A.-C.J."/>
            <person name="Garlena R.A."/>
            <person name="Russell D.A."/>
            <person name="Pope W.H."/>
            <person name="Jacobs-Sera D."/>
            <person name="Hatfull G.F."/>
        </authorList>
    </citation>
    <scope>NUCLEOTIDE SEQUENCE [LARGE SCALE GENOMIC DNA]</scope>
</reference>